<dbReference type="AlphaFoldDB" id="A0A6J4NLL4"/>
<protein>
    <submittedName>
        <fullName evidence="2">Uncharacterized protein</fullName>
    </submittedName>
</protein>
<gene>
    <name evidence="2" type="ORF">AVDCRST_MAG94-5402</name>
</gene>
<keyword evidence="1" id="KW-0175">Coiled coil</keyword>
<sequence>MKADRAKLLESSITIKSNLERQVQELRSQLEKERAERKDLDEEFWNLDGRWVESQNEVAKLQAELSDLKQKSAAASKDLPEAADLLNQLKTRRKKSSSSLADVELILEMIEES</sequence>
<evidence type="ECO:0000313" key="2">
    <source>
        <dbReference type="EMBL" id="CAA9390986.1"/>
    </source>
</evidence>
<name>A0A6J4NLL4_9CYAN</name>
<reference evidence="2" key="1">
    <citation type="submission" date="2020-02" db="EMBL/GenBank/DDBJ databases">
        <authorList>
            <person name="Meier V. D."/>
        </authorList>
    </citation>
    <scope>NUCLEOTIDE SEQUENCE</scope>
    <source>
        <strain evidence="2">AVDCRST_MAG94</strain>
    </source>
</reference>
<organism evidence="2">
    <name type="scientific">uncultured Leptolyngbya sp</name>
    <dbReference type="NCBI Taxonomy" id="332963"/>
    <lineage>
        <taxon>Bacteria</taxon>
        <taxon>Bacillati</taxon>
        <taxon>Cyanobacteriota</taxon>
        <taxon>Cyanophyceae</taxon>
        <taxon>Leptolyngbyales</taxon>
        <taxon>Leptolyngbyaceae</taxon>
        <taxon>Leptolyngbya group</taxon>
        <taxon>Leptolyngbya</taxon>
        <taxon>environmental samples</taxon>
    </lineage>
</organism>
<evidence type="ECO:0000256" key="1">
    <source>
        <dbReference type="SAM" id="Coils"/>
    </source>
</evidence>
<accession>A0A6J4NLL4</accession>
<feature type="coiled-coil region" evidence="1">
    <location>
        <begin position="9"/>
        <end position="78"/>
    </location>
</feature>
<proteinExistence type="predicted"/>
<dbReference type="EMBL" id="CADCTY010001851">
    <property type="protein sequence ID" value="CAA9390986.1"/>
    <property type="molecule type" value="Genomic_DNA"/>
</dbReference>